<feature type="coiled-coil region" evidence="4">
    <location>
        <begin position="475"/>
        <end position="624"/>
    </location>
</feature>
<evidence type="ECO:0000313" key="6">
    <source>
        <dbReference type="Proteomes" id="UP000434276"/>
    </source>
</evidence>
<evidence type="ECO:0000256" key="3">
    <source>
        <dbReference type="ARBA" id="ARBA00023054"/>
    </source>
</evidence>
<dbReference type="SMART" id="SM00015">
    <property type="entry name" value="IQ"/>
    <property type="match status" value="5"/>
</dbReference>
<evidence type="ECO:0000256" key="2">
    <source>
        <dbReference type="ARBA" id="ARBA00022860"/>
    </source>
</evidence>
<gene>
    <name evidence="5" type="ORF">C24_LOCUS22732</name>
</gene>
<dbReference type="InterPro" id="IPR027417">
    <property type="entry name" value="P-loop_NTPase"/>
</dbReference>
<keyword evidence="1" id="KW-0677">Repeat</keyword>
<feature type="coiled-coil region" evidence="4">
    <location>
        <begin position="211"/>
        <end position="301"/>
    </location>
</feature>
<dbReference type="GO" id="GO:0005516">
    <property type="term" value="F:calmodulin binding"/>
    <property type="evidence" value="ECO:0007669"/>
    <property type="project" value="UniProtKB-KW"/>
</dbReference>
<dbReference type="Pfam" id="PF00612">
    <property type="entry name" value="IQ"/>
    <property type="match status" value="5"/>
</dbReference>
<dbReference type="PANTHER" id="PTHR13140">
    <property type="entry name" value="MYOSIN"/>
    <property type="match status" value="1"/>
</dbReference>
<dbReference type="EMBL" id="CACSHJ010000096">
    <property type="protein sequence ID" value="CAA0403874.1"/>
    <property type="molecule type" value="Genomic_DNA"/>
</dbReference>
<accession>A0A5S9Y6H0</accession>
<evidence type="ECO:0000256" key="1">
    <source>
        <dbReference type="ARBA" id="ARBA00022737"/>
    </source>
</evidence>
<proteinExistence type="predicted"/>
<dbReference type="ExpressionAtlas" id="A0A5S9Y6H0">
    <property type="expression patterns" value="baseline and differential"/>
</dbReference>
<dbReference type="FunFam" id="1.20.5.190:FF:000001">
    <property type="entry name" value="unconventional myosin-Va"/>
    <property type="match status" value="3"/>
</dbReference>
<dbReference type="Gene3D" id="1.20.5.190">
    <property type="match status" value="3"/>
</dbReference>
<dbReference type="AlphaFoldDB" id="A0A5S9Y6H0"/>
<protein>
    <submittedName>
        <fullName evidence="5">Uncharacterized protein</fullName>
    </submittedName>
</protein>
<dbReference type="Proteomes" id="UP000434276">
    <property type="component" value="Unassembled WGS sequence"/>
</dbReference>
<dbReference type="InterPro" id="IPR000048">
    <property type="entry name" value="IQ_motif_EF-hand-BS"/>
</dbReference>
<keyword evidence="3 4" id="KW-0175">Coiled coil</keyword>
<dbReference type="Gene3D" id="3.30.70.1590">
    <property type="match status" value="1"/>
</dbReference>
<evidence type="ECO:0000313" key="5">
    <source>
        <dbReference type="EMBL" id="CAA0403874.1"/>
    </source>
</evidence>
<name>A0A5S9Y6H0_ARATH</name>
<sequence length="709" mass="81208">MGSTLKQYVGLAWDKLDHIRQAVAFLVIREKQKMTLEKLTRELCPVFTQSNPSLRSLCFPLDAQLLNRLDMHQDMVLLTWLHSEQEAAKDLRKALSEAEARNLELATELETVTRKLDQLQESAARDTGALREAKDKLEKRVEELTLRLQLETRQRTDLEEAKTQEYAKQQEALQAMWLQVEEANAVVVREREATRKAIEEAPPVIKEIPVLVEDTEKINSLTSEVEALKTERQAAEHLKKAFSEAEARNSELATELENASRKADQLQESAARDTKALTEAKVKLEERVEEVTWRLQLEKRQRLGKTKVFLRAGQMAELDARRAEVLGNAARRIQRQSRTFIACKEFRALRGAAIVLQSNCRGKLACNLYEEMRRQAAAVKIQKIFRRHIARESYLRIRHSTITVQTALRGMVARNEFRFRKQMKAATIIQARLRSHLTHSYYKQLQKAALSTQCGWRSRVARKELRTLKMAARDTGALKEAKDKLEKRVEELTWRLQLEKRQRSELEEAKTQEYAKQQEALQAMRLQVEEANAAVVREREAARKSIEEAPPVIKEIPVLVEDTEKINSLTSEVEALKAERQAAEHLIKGFSAAEARNCDLATELENALRKADQLQESKKRLLDSEIQVLRQQALAISLTSRTMATQSKTMLLPRTPENGNYLNGGTKTTPDMNFAVQKHLNEKLQENQDLLVKSISQNLIYKGAECVIC</sequence>
<dbReference type="PROSITE" id="PS50096">
    <property type="entry name" value="IQ"/>
    <property type="match status" value="5"/>
</dbReference>
<dbReference type="SUPFAM" id="SSF52540">
    <property type="entry name" value="P-loop containing nucleoside triphosphate hydrolases"/>
    <property type="match status" value="2"/>
</dbReference>
<feature type="coiled-coil region" evidence="4">
    <location>
        <begin position="81"/>
        <end position="161"/>
    </location>
</feature>
<organism evidence="5 6">
    <name type="scientific">Arabidopsis thaliana</name>
    <name type="common">Mouse-ear cress</name>
    <dbReference type="NCBI Taxonomy" id="3702"/>
    <lineage>
        <taxon>Eukaryota</taxon>
        <taxon>Viridiplantae</taxon>
        <taxon>Streptophyta</taxon>
        <taxon>Embryophyta</taxon>
        <taxon>Tracheophyta</taxon>
        <taxon>Spermatophyta</taxon>
        <taxon>Magnoliopsida</taxon>
        <taxon>eudicotyledons</taxon>
        <taxon>Gunneridae</taxon>
        <taxon>Pentapetalae</taxon>
        <taxon>rosids</taxon>
        <taxon>malvids</taxon>
        <taxon>Brassicales</taxon>
        <taxon>Brassicaceae</taxon>
        <taxon>Camelineae</taxon>
        <taxon>Arabidopsis</taxon>
    </lineage>
</organism>
<dbReference type="OrthoDB" id="1744488at2759"/>
<keyword evidence="2" id="KW-0112">Calmodulin-binding</keyword>
<dbReference type="PANTHER" id="PTHR13140:SF772">
    <property type="entry name" value="MYOSIN-17"/>
    <property type="match status" value="1"/>
</dbReference>
<evidence type="ECO:0000256" key="4">
    <source>
        <dbReference type="SAM" id="Coils"/>
    </source>
</evidence>
<reference evidence="5 6" key="1">
    <citation type="submission" date="2019-12" db="EMBL/GenBank/DDBJ databases">
        <authorList>
            <person name="Jiao W.-B."/>
            <person name="Schneeberger K."/>
        </authorList>
    </citation>
    <scope>NUCLEOTIDE SEQUENCE [LARGE SCALE GENOMIC DNA]</scope>
    <source>
        <strain evidence="6">cv. C24</strain>
    </source>
</reference>